<name>A0A8S1GQK4_9PELO</name>
<dbReference type="EMBL" id="CAJGYM010000003">
    <property type="protein sequence ID" value="CAD6185967.1"/>
    <property type="molecule type" value="Genomic_DNA"/>
</dbReference>
<protein>
    <submittedName>
        <fullName evidence="1">Uncharacterized protein</fullName>
    </submittedName>
</protein>
<sequence>MAATASPQQTPNVPHHNAWESAREFFRFSMPTNIFPKESEKKLATPSLHLKPAAAVNADSFYMYACGSINMP</sequence>
<evidence type="ECO:0000313" key="2">
    <source>
        <dbReference type="Proteomes" id="UP000835052"/>
    </source>
</evidence>
<reference evidence="1" key="1">
    <citation type="submission" date="2020-10" db="EMBL/GenBank/DDBJ databases">
        <authorList>
            <person name="Kikuchi T."/>
        </authorList>
    </citation>
    <scope>NUCLEOTIDE SEQUENCE</scope>
    <source>
        <strain evidence="1">NKZ352</strain>
    </source>
</reference>
<keyword evidence="2" id="KW-1185">Reference proteome</keyword>
<dbReference type="AlphaFoldDB" id="A0A8S1GQK4"/>
<gene>
    <name evidence="1" type="ORF">CAUJ_LOCUS1886</name>
</gene>
<accession>A0A8S1GQK4</accession>
<proteinExistence type="predicted"/>
<dbReference type="OrthoDB" id="5782389at2759"/>
<dbReference type="Proteomes" id="UP000835052">
    <property type="component" value="Unassembled WGS sequence"/>
</dbReference>
<organism evidence="1 2">
    <name type="scientific">Caenorhabditis auriculariae</name>
    <dbReference type="NCBI Taxonomy" id="2777116"/>
    <lineage>
        <taxon>Eukaryota</taxon>
        <taxon>Metazoa</taxon>
        <taxon>Ecdysozoa</taxon>
        <taxon>Nematoda</taxon>
        <taxon>Chromadorea</taxon>
        <taxon>Rhabditida</taxon>
        <taxon>Rhabditina</taxon>
        <taxon>Rhabditomorpha</taxon>
        <taxon>Rhabditoidea</taxon>
        <taxon>Rhabditidae</taxon>
        <taxon>Peloderinae</taxon>
        <taxon>Caenorhabditis</taxon>
    </lineage>
</organism>
<comment type="caution">
    <text evidence="1">The sequence shown here is derived from an EMBL/GenBank/DDBJ whole genome shotgun (WGS) entry which is preliminary data.</text>
</comment>
<evidence type="ECO:0000313" key="1">
    <source>
        <dbReference type="EMBL" id="CAD6185967.1"/>
    </source>
</evidence>